<organism evidence="1 2">
    <name type="scientific">Hyalangium minutum</name>
    <dbReference type="NCBI Taxonomy" id="394096"/>
    <lineage>
        <taxon>Bacteria</taxon>
        <taxon>Pseudomonadati</taxon>
        <taxon>Myxococcota</taxon>
        <taxon>Myxococcia</taxon>
        <taxon>Myxococcales</taxon>
        <taxon>Cystobacterineae</taxon>
        <taxon>Archangiaceae</taxon>
        <taxon>Hyalangium</taxon>
    </lineage>
</organism>
<protein>
    <submittedName>
        <fullName evidence="1">Uncharacterized protein</fullName>
    </submittedName>
</protein>
<reference evidence="1 2" key="1">
    <citation type="submission" date="2014-04" db="EMBL/GenBank/DDBJ databases">
        <title>Genome assembly of Hyalangium minutum DSM 14724.</title>
        <authorList>
            <person name="Sharma G."/>
            <person name="Subramanian S."/>
        </authorList>
    </citation>
    <scope>NUCLEOTIDE SEQUENCE [LARGE SCALE GENOMIC DNA]</scope>
    <source>
        <strain evidence="1 2">DSM 14724</strain>
    </source>
</reference>
<dbReference type="RefSeq" id="WP_044192919.1">
    <property type="nucleotide sequence ID" value="NZ_JMCB01000011.1"/>
</dbReference>
<accession>A0A085WEW3</accession>
<gene>
    <name evidence="1" type="ORF">DB31_1291</name>
</gene>
<sequence length="130" mass="14764">MSPSNTSNTSWELYRHLAEIHERGSPEAGLVVLLSHLLTEVEALREALSSPETPEAVRQSYRQAYERIAVLSHNSAGPSGGVEKIIRRFVPDKTHTDRFAPELKMMERLGATKQEQQALREEMEKVEMYT</sequence>
<proteinExistence type="predicted"/>
<evidence type="ECO:0000313" key="2">
    <source>
        <dbReference type="Proteomes" id="UP000028725"/>
    </source>
</evidence>
<name>A0A085WEW3_9BACT</name>
<comment type="caution">
    <text evidence="1">The sequence shown here is derived from an EMBL/GenBank/DDBJ whole genome shotgun (WGS) entry which is preliminary data.</text>
</comment>
<keyword evidence="2" id="KW-1185">Reference proteome</keyword>
<dbReference type="EMBL" id="JMCB01000011">
    <property type="protein sequence ID" value="KFE66226.1"/>
    <property type="molecule type" value="Genomic_DNA"/>
</dbReference>
<dbReference type="STRING" id="394096.DB31_1291"/>
<dbReference type="Proteomes" id="UP000028725">
    <property type="component" value="Unassembled WGS sequence"/>
</dbReference>
<evidence type="ECO:0000313" key="1">
    <source>
        <dbReference type="EMBL" id="KFE66226.1"/>
    </source>
</evidence>
<dbReference type="AlphaFoldDB" id="A0A085WEW3"/>